<name>A0ABD1ILQ2_SALDI</name>
<accession>A0ABD1ILQ2</accession>
<protein>
    <submittedName>
        <fullName evidence="2">Uncharacterized protein</fullName>
    </submittedName>
</protein>
<sequence length="72" mass="8283">MPSRRARTPRHDRGILQNEAPVMLPNEAEENDHGVEAHPPPQRRRVEETFLKQNSPVFDGLGDPLMHYFLAL</sequence>
<dbReference type="Proteomes" id="UP001567538">
    <property type="component" value="Unassembled WGS sequence"/>
</dbReference>
<feature type="region of interest" description="Disordered" evidence="1">
    <location>
        <begin position="1"/>
        <end position="22"/>
    </location>
</feature>
<gene>
    <name evidence="2" type="ORF">AAHA92_01090</name>
</gene>
<dbReference type="EMBL" id="JBEAFC010000001">
    <property type="protein sequence ID" value="KAL1569631.1"/>
    <property type="molecule type" value="Genomic_DNA"/>
</dbReference>
<dbReference type="AlphaFoldDB" id="A0ABD1ILQ2"/>
<organism evidence="2 3">
    <name type="scientific">Salvia divinorum</name>
    <name type="common">Maria pastora</name>
    <name type="synonym">Diviner's sage</name>
    <dbReference type="NCBI Taxonomy" id="28513"/>
    <lineage>
        <taxon>Eukaryota</taxon>
        <taxon>Viridiplantae</taxon>
        <taxon>Streptophyta</taxon>
        <taxon>Embryophyta</taxon>
        <taxon>Tracheophyta</taxon>
        <taxon>Spermatophyta</taxon>
        <taxon>Magnoliopsida</taxon>
        <taxon>eudicotyledons</taxon>
        <taxon>Gunneridae</taxon>
        <taxon>Pentapetalae</taxon>
        <taxon>asterids</taxon>
        <taxon>lamiids</taxon>
        <taxon>Lamiales</taxon>
        <taxon>Lamiaceae</taxon>
        <taxon>Nepetoideae</taxon>
        <taxon>Mentheae</taxon>
        <taxon>Salviinae</taxon>
        <taxon>Salvia</taxon>
        <taxon>Salvia subgen. Calosphace</taxon>
    </lineage>
</organism>
<evidence type="ECO:0000313" key="2">
    <source>
        <dbReference type="EMBL" id="KAL1569631.1"/>
    </source>
</evidence>
<proteinExistence type="predicted"/>
<keyword evidence="3" id="KW-1185">Reference proteome</keyword>
<evidence type="ECO:0000256" key="1">
    <source>
        <dbReference type="SAM" id="MobiDB-lite"/>
    </source>
</evidence>
<comment type="caution">
    <text evidence="2">The sequence shown here is derived from an EMBL/GenBank/DDBJ whole genome shotgun (WGS) entry which is preliminary data.</text>
</comment>
<evidence type="ECO:0000313" key="3">
    <source>
        <dbReference type="Proteomes" id="UP001567538"/>
    </source>
</evidence>
<reference evidence="2 3" key="1">
    <citation type="submission" date="2024-06" db="EMBL/GenBank/DDBJ databases">
        <title>A chromosome level genome sequence of Diviner's sage (Salvia divinorum).</title>
        <authorList>
            <person name="Ford S.A."/>
            <person name="Ro D.-K."/>
            <person name="Ness R.W."/>
            <person name="Phillips M.A."/>
        </authorList>
    </citation>
    <scope>NUCLEOTIDE SEQUENCE [LARGE SCALE GENOMIC DNA]</scope>
    <source>
        <strain evidence="2">SAF-2024a</strain>
        <tissue evidence="2">Leaf</tissue>
    </source>
</reference>